<keyword evidence="1" id="KW-0723">Serine/threonine-protein kinase</keyword>
<evidence type="ECO:0000256" key="1">
    <source>
        <dbReference type="ARBA" id="ARBA00022527"/>
    </source>
</evidence>
<dbReference type="CDD" id="cd16936">
    <property type="entry name" value="HATPase_RsbW-like"/>
    <property type="match status" value="1"/>
</dbReference>
<organism evidence="3 4">
    <name type="scientific">Nonomuraea endophytica</name>
    <dbReference type="NCBI Taxonomy" id="714136"/>
    <lineage>
        <taxon>Bacteria</taxon>
        <taxon>Bacillati</taxon>
        <taxon>Actinomycetota</taxon>
        <taxon>Actinomycetes</taxon>
        <taxon>Streptosporangiales</taxon>
        <taxon>Streptosporangiaceae</taxon>
        <taxon>Nonomuraea</taxon>
    </lineage>
</organism>
<dbReference type="Proteomes" id="UP000568380">
    <property type="component" value="Unassembled WGS sequence"/>
</dbReference>
<dbReference type="AlphaFoldDB" id="A0A7W8AI59"/>
<protein>
    <submittedName>
        <fullName evidence="3">Anti-sigma regulatory factor (Ser/Thr protein kinase)</fullName>
    </submittedName>
</protein>
<evidence type="ECO:0000259" key="2">
    <source>
        <dbReference type="Pfam" id="PF13581"/>
    </source>
</evidence>
<gene>
    <name evidence="3" type="ORF">HNR40_010822</name>
</gene>
<accession>A0A7W8AI59</accession>
<dbReference type="GO" id="GO:0004674">
    <property type="term" value="F:protein serine/threonine kinase activity"/>
    <property type="evidence" value="ECO:0007669"/>
    <property type="project" value="UniProtKB-KW"/>
</dbReference>
<evidence type="ECO:0000313" key="4">
    <source>
        <dbReference type="Proteomes" id="UP000568380"/>
    </source>
</evidence>
<name>A0A7W8AI59_9ACTN</name>
<reference evidence="3 4" key="1">
    <citation type="submission" date="2020-08" db="EMBL/GenBank/DDBJ databases">
        <title>Genomic Encyclopedia of Type Strains, Phase IV (KMG-IV): sequencing the most valuable type-strain genomes for metagenomic binning, comparative biology and taxonomic classification.</title>
        <authorList>
            <person name="Goeker M."/>
        </authorList>
    </citation>
    <scope>NUCLEOTIDE SEQUENCE [LARGE SCALE GENOMIC DNA]</scope>
    <source>
        <strain evidence="3 4">DSM 45385</strain>
    </source>
</reference>
<dbReference type="Pfam" id="PF13581">
    <property type="entry name" value="HATPase_c_2"/>
    <property type="match status" value="1"/>
</dbReference>
<sequence>MSSTTVWPVSDDLAGLRLLVDTYARRAGLASRQREDLKLAVNEAVTNVLDHAGGRGEVRLRIDDEHLTVDICDKAGLLAPDAFPAQLPEIDGLARKPGSFGVGLWLMRQVCDEATITQQAGESRVSLRMRRTES</sequence>
<dbReference type="SUPFAM" id="SSF55874">
    <property type="entry name" value="ATPase domain of HSP90 chaperone/DNA topoisomerase II/histidine kinase"/>
    <property type="match status" value="1"/>
</dbReference>
<dbReference type="PANTHER" id="PTHR35526:SF3">
    <property type="entry name" value="ANTI-SIGMA-F FACTOR RSBW"/>
    <property type="match status" value="1"/>
</dbReference>
<keyword evidence="1" id="KW-0418">Kinase</keyword>
<dbReference type="Gene3D" id="3.30.565.10">
    <property type="entry name" value="Histidine kinase-like ATPase, C-terminal domain"/>
    <property type="match status" value="1"/>
</dbReference>
<dbReference type="InterPro" id="IPR050267">
    <property type="entry name" value="Anti-sigma-factor_SerPK"/>
</dbReference>
<proteinExistence type="predicted"/>
<dbReference type="EMBL" id="JACHIN010000038">
    <property type="protein sequence ID" value="MBB5085308.1"/>
    <property type="molecule type" value="Genomic_DNA"/>
</dbReference>
<keyword evidence="4" id="KW-1185">Reference proteome</keyword>
<keyword evidence="1" id="KW-0808">Transferase</keyword>
<evidence type="ECO:0000313" key="3">
    <source>
        <dbReference type="EMBL" id="MBB5085308.1"/>
    </source>
</evidence>
<dbReference type="RefSeq" id="WP_184976621.1">
    <property type="nucleotide sequence ID" value="NZ_JACHIN010000038.1"/>
</dbReference>
<dbReference type="InterPro" id="IPR036890">
    <property type="entry name" value="HATPase_C_sf"/>
</dbReference>
<dbReference type="PANTHER" id="PTHR35526">
    <property type="entry name" value="ANTI-SIGMA-F FACTOR RSBW-RELATED"/>
    <property type="match status" value="1"/>
</dbReference>
<comment type="caution">
    <text evidence="3">The sequence shown here is derived from an EMBL/GenBank/DDBJ whole genome shotgun (WGS) entry which is preliminary data.</text>
</comment>
<dbReference type="InterPro" id="IPR003594">
    <property type="entry name" value="HATPase_dom"/>
</dbReference>
<feature type="domain" description="Histidine kinase/HSP90-like ATPase" evidence="2">
    <location>
        <begin position="11"/>
        <end position="128"/>
    </location>
</feature>